<dbReference type="NCBIfam" id="TIGR03440">
    <property type="entry name" value="egtB_TIGR03440"/>
    <property type="match status" value="1"/>
</dbReference>
<dbReference type="SUPFAM" id="SSF53335">
    <property type="entry name" value="S-adenosyl-L-methionine-dependent methyltransferases"/>
    <property type="match status" value="1"/>
</dbReference>
<evidence type="ECO:0000259" key="5">
    <source>
        <dbReference type="Pfam" id="PF10017"/>
    </source>
</evidence>
<dbReference type="AlphaFoldDB" id="A0A370WXY4"/>
<dbReference type="Pfam" id="PF03781">
    <property type="entry name" value="FGE-sulfatase"/>
    <property type="match status" value="1"/>
</dbReference>
<keyword evidence="1 6" id="KW-0489">Methyltransferase</keyword>
<keyword evidence="2 6" id="KW-0808">Transferase</keyword>
<dbReference type="OrthoDB" id="9768004at2"/>
<dbReference type="GO" id="GO:0052699">
    <property type="term" value="P:ergothioneine biosynthetic process"/>
    <property type="evidence" value="ECO:0007669"/>
    <property type="project" value="InterPro"/>
</dbReference>
<evidence type="ECO:0000313" key="7">
    <source>
        <dbReference type="Proteomes" id="UP000255334"/>
    </source>
</evidence>
<dbReference type="PANTHER" id="PTHR43397:SF1">
    <property type="entry name" value="ERGOTHIONEINE BIOSYNTHESIS PROTEIN 1"/>
    <property type="match status" value="1"/>
</dbReference>
<evidence type="ECO:0000256" key="3">
    <source>
        <dbReference type="SAM" id="MobiDB-lite"/>
    </source>
</evidence>
<keyword evidence="7" id="KW-1185">Reference proteome</keyword>
<dbReference type="InterPro" id="IPR005532">
    <property type="entry name" value="SUMF_dom"/>
</dbReference>
<feature type="region of interest" description="Disordered" evidence="3">
    <location>
        <begin position="1"/>
        <end position="30"/>
    </location>
</feature>
<dbReference type="Gene3D" id="3.40.50.150">
    <property type="entry name" value="Vaccinia Virus protein VP39"/>
    <property type="match status" value="1"/>
</dbReference>
<feature type="domain" description="Sulfatase-modifying factor enzyme-like" evidence="4">
    <location>
        <begin position="228"/>
        <end position="368"/>
    </location>
</feature>
<feature type="domain" description="Histidine-specific methyltransferase SAM-dependent" evidence="5">
    <location>
        <begin position="459"/>
        <end position="762"/>
    </location>
</feature>
<dbReference type="EC" id="2.1.1.44" evidence="6"/>
<dbReference type="Gene3D" id="3.90.1580.10">
    <property type="entry name" value="paralog of FGE (formylglycine-generating enzyme)"/>
    <property type="match status" value="2"/>
</dbReference>
<dbReference type="EMBL" id="QRBF01000008">
    <property type="protein sequence ID" value="RDS80999.1"/>
    <property type="molecule type" value="Genomic_DNA"/>
</dbReference>
<protein>
    <submittedName>
        <fullName evidence="6">L-histidine N(Alpha)-methyltransferase</fullName>
        <ecNumber evidence="6">2.1.1.44</ecNumber>
    </submittedName>
</protein>
<name>A0A370WXY4_9GAMM</name>
<evidence type="ECO:0000259" key="4">
    <source>
        <dbReference type="Pfam" id="PF03781"/>
    </source>
</evidence>
<dbReference type="InterPro" id="IPR035094">
    <property type="entry name" value="EgtD"/>
</dbReference>
<evidence type="ECO:0000313" key="6">
    <source>
        <dbReference type="EMBL" id="RDS80999.1"/>
    </source>
</evidence>
<evidence type="ECO:0000256" key="2">
    <source>
        <dbReference type="ARBA" id="ARBA00022679"/>
    </source>
</evidence>
<dbReference type="GO" id="GO:0032259">
    <property type="term" value="P:methylation"/>
    <property type="evidence" value="ECO:0007669"/>
    <property type="project" value="UniProtKB-KW"/>
</dbReference>
<dbReference type="NCBIfam" id="TIGR03438">
    <property type="entry name" value="egtD_ergothio"/>
    <property type="match status" value="1"/>
</dbReference>
<dbReference type="InterPro" id="IPR016187">
    <property type="entry name" value="CTDL_fold"/>
</dbReference>
<comment type="caution">
    <text evidence="6">The sequence shown here is derived from an EMBL/GenBank/DDBJ whole genome shotgun (WGS) entry which is preliminary data.</text>
</comment>
<proteinExistence type="predicted"/>
<evidence type="ECO:0000256" key="1">
    <source>
        <dbReference type="ARBA" id="ARBA00022603"/>
    </source>
</evidence>
<accession>A0A370WXY4</accession>
<reference evidence="6 7" key="1">
    <citation type="submission" date="2018-07" db="EMBL/GenBank/DDBJ databases">
        <title>Dyella monticola sp. nov. and Dyella psychrodurans sp. nov. isolated from monsoon evergreen broad-leaved forest soil of Dinghu Mountain, China.</title>
        <authorList>
            <person name="Gao Z."/>
            <person name="Qiu L."/>
        </authorList>
    </citation>
    <scope>NUCLEOTIDE SEQUENCE [LARGE SCALE GENOMIC DNA]</scope>
    <source>
        <strain evidence="6 7">4MSK11</strain>
    </source>
</reference>
<organism evidence="6 7">
    <name type="scientific">Dyella psychrodurans</name>
    <dbReference type="NCBI Taxonomy" id="1927960"/>
    <lineage>
        <taxon>Bacteria</taxon>
        <taxon>Pseudomonadati</taxon>
        <taxon>Pseudomonadota</taxon>
        <taxon>Gammaproteobacteria</taxon>
        <taxon>Lysobacterales</taxon>
        <taxon>Rhodanobacteraceae</taxon>
        <taxon>Dyella</taxon>
    </lineage>
</organism>
<sequence length="770" mass="87634">MLDTPTNDGLTEHESNRELTTPSQNDSLYGQEFGNELQTETPARLNHTSIASPTQGVHQDLLTRYNHLRDHTEELVSKLEIEDMVVQSMSDASPTAWHLAHTTWFFETFVLLPYKANYHLFDPSIAYLFNSYHETLGPRHPRARRGLITRPSVKAIMAYRQYVDAHMRELLCTERTANPKAVVELGIAHEEQHQELLLMDILHLFAQSPSKPVYDEHGDAEQSLLPSKFISIAGGLISIGTTDSDFHFDNEGPAHKVWIEPYEISDQLVTNGEWLEFMRADGYRRVELWLADGWAINQVEGWEAPMYWEHHVDGWYQMTLRGLLPIDEDAAVGHISYYEASAYALWREMRLPTEAEWEHAAKKGLLRQVDNVGWQWTQSAYHPYPGFRAADNAIGEYNGKFMVGQMVLRGGAHATPSKHTRLSYRNFYRPEQRWMFSGVRLAKDSCSLADSPEKNTTQFARDLISGLSGQPKVTSPKYFYDARGSELFEAICRTPEYYPTRTEMMLLRQSVAQIVADIPMHSVLVEFGSGASEKTRLILDAAPQLSSYIPIDVSDGALSKATIRLREDYPNLHISPLVEDFTKDIQLPLSTTGKPIVAFFPGSTIGNFTPEEACNLLVLWRERLGHLGHEVQLIIGIDMVKDEGTLLAAYDDAQGVTAEFNKNLLLRANRELAADFDIDRFYHRAIWNASEQRIEMHLVSCVDQVVTIGGYRFSFHKGEFIHTENSHKFTDGSFRRLCEQAGWSVSNHWISSPISFSIYQLRTLSPSQDK</sequence>
<feature type="compositionally biased region" description="Polar residues" evidence="3">
    <location>
        <begin position="18"/>
        <end position="28"/>
    </location>
</feature>
<dbReference type="InterPro" id="IPR042095">
    <property type="entry name" value="SUMF_sf"/>
</dbReference>
<dbReference type="InterPro" id="IPR019257">
    <property type="entry name" value="MeTrfase_dom"/>
</dbReference>
<gene>
    <name evidence="6" type="primary">egtD</name>
    <name evidence="6" type="ORF">DWU99_18275</name>
</gene>
<dbReference type="PANTHER" id="PTHR43397">
    <property type="entry name" value="ERGOTHIONEINE BIOSYNTHESIS PROTEIN 1"/>
    <property type="match status" value="1"/>
</dbReference>
<dbReference type="InterPro" id="IPR051128">
    <property type="entry name" value="EgtD_Methyltrsf_superfamily"/>
</dbReference>
<dbReference type="SUPFAM" id="SSF56436">
    <property type="entry name" value="C-type lectin-like"/>
    <property type="match status" value="1"/>
</dbReference>
<dbReference type="Proteomes" id="UP000255334">
    <property type="component" value="Unassembled WGS sequence"/>
</dbReference>
<dbReference type="InterPro" id="IPR017806">
    <property type="entry name" value="EgtB"/>
</dbReference>
<dbReference type="GO" id="GO:0052706">
    <property type="term" value="F:L-histidine N(alpha)-methyltransferase activity"/>
    <property type="evidence" value="ECO:0007669"/>
    <property type="project" value="UniProtKB-EC"/>
</dbReference>
<dbReference type="Pfam" id="PF10017">
    <property type="entry name" value="Methyltransf_33"/>
    <property type="match status" value="1"/>
</dbReference>
<dbReference type="InterPro" id="IPR029063">
    <property type="entry name" value="SAM-dependent_MTases_sf"/>
</dbReference>